<dbReference type="InterPro" id="IPR036390">
    <property type="entry name" value="WH_DNA-bd_sf"/>
</dbReference>
<dbReference type="PRINTS" id="PR00033">
    <property type="entry name" value="HTHASNC"/>
</dbReference>
<comment type="caution">
    <text evidence="6">The sequence shown here is derived from an EMBL/GenBank/DDBJ whole genome shotgun (WGS) entry which is preliminary data.</text>
</comment>
<dbReference type="Gene3D" id="3.30.70.920">
    <property type="match status" value="1"/>
</dbReference>
<dbReference type="AlphaFoldDB" id="A0A9D1KDN1"/>
<reference evidence="6" key="1">
    <citation type="submission" date="2020-10" db="EMBL/GenBank/DDBJ databases">
        <authorList>
            <person name="Gilroy R."/>
        </authorList>
    </citation>
    <scope>NUCLEOTIDE SEQUENCE</scope>
    <source>
        <strain evidence="6">21143</strain>
    </source>
</reference>
<name>A0A9D1KDN1_9BACT</name>
<gene>
    <name evidence="6" type="ORF">IAD06_07895</name>
</gene>
<dbReference type="EMBL" id="DVKT01000060">
    <property type="protein sequence ID" value="HIT39939.1"/>
    <property type="molecule type" value="Genomic_DNA"/>
</dbReference>
<dbReference type="InterPro" id="IPR011008">
    <property type="entry name" value="Dimeric_a/b-barrel"/>
</dbReference>
<dbReference type="Pfam" id="PF13412">
    <property type="entry name" value="HTH_24"/>
    <property type="match status" value="1"/>
</dbReference>
<dbReference type="Gene3D" id="1.10.10.10">
    <property type="entry name" value="Winged helix-like DNA-binding domain superfamily/Winged helix DNA-binding domain"/>
    <property type="match status" value="1"/>
</dbReference>
<dbReference type="InterPro" id="IPR050684">
    <property type="entry name" value="HTH-Siroheme_Decarb"/>
</dbReference>
<feature type="domain" description="HTH asnC-type" evidence="5">
    <location>
        <begin position="6"/>
        <end position="67"/>
    </location>
</feature>
<dbReference type="Pfam" id="PF01037">
    <property type="entry name" value="AsnC_trans_reg"/>
    <property type="match status" value="1"/>
</dbReference>
<evidence type="ECO:0000259" key="5">
    <source>
        <dbReference type="PROSITE" id="PS50956"/>
    </source>
</evidence>
<feature type="region of interest" description="Disordered" evidence="4">
    <location>
        <begin position="160"/>
        <end position="188"/>
    </location>
</feature>
<evidence type="ECO:0000256" key="2">
    <source>
        <dbReference type="ARBA" id="ARBA00023125"/>
    </source>
</evidence>
<dbReference type="InterPro" id="IPR036388">
    <property type="entry name" value="WH-like_DNA-bd_sf"/>
</dbReference>
<organism evidence="6 7">
    <name type="scientific">Candidatus Caccoplasma intestinavium</name>
    <dbReference type="NCBI Taxonomy" id="2840716"/>
    <lineage>
        <taxon>Bacteria</taxon>
        <taxon>Pseudomonadati</taxon>
        <taxon>Bacteroidota</taxon>
        <taxon>Bacteroidia</taxon>
        <taxon>Bacteroidales</taxon>
        <taxon>Bacteroidaceae</taxon>
        <taxon>Bacteroidaceae incertae sedis</taxon>
        <taxon>Candidatus Caccoplasma</taxon>
    </lineage>
</organism>
<dbReference type="InterPro" id="IPR019887">
    <property type="entry name" value="Tscrpt_reg_AsnC/Lrp_C"/>
</dbReference>
<keyword evidence="3" id="KW-0804">Transcription</keyword>
<keyword evidence="1" id="KW-0805">Transcription regulation</keyword>
<accession>A0A9D1KDN1</accession>
<evidence type="ECO:0000313" key="7">
    <source>
        <dbReference type="Proteomes" id="UP000886722"/>
    </source>
</evidence>
<dbReference type="PROSITE" id="PS50956">
    <property type="entry name" value="HTH_ASNC_2"/>
    <property type="match status" value="1"/>
</dbReference>
<dbReference type="InterPro" id="IPR019888">
    <property type="entry name" value="Tscrpt_reg_AsnC-like"/>
</dbReference>
<proteinExistence type="predicted"/>
<dbReference type="Proteomes" id="UP000886722">
    <property type="component" value="Unassembled WGS sequence"/>
</dbReference>
<dbReference type="SUPFAM" id="SSF54909">
    <property type="entry name" value="Dimeric alpha+beta barrel"/>
    <property type="match status" value="1"/>
</dbReference>
<dbReference type="PANTHER" id="PTHR43413:SF6">
    <property type="entry name" value="REGULATORY PROTEIN ASNC"/>
    <property type="match status" value="1"/>
</dbReference>
<feature type="compositionally biased region" description="Basic residues" evidence="4">
    <location>
        <begin position="177"/>
        <end position="188"/>
    </location>
</feature>
<protein>
    <submittedName>
        <fullName evidence="6">Lrp/AsnC ligand binding domain-containing protein</fullName>
    </submittedName>
</protein>
<evidence type="ECO:0000256" key="3">
    <source>
        <dbReference type="ARBA" id="ARBA00023163"/>
    </source>
</evidence>
<keyword evidence="2" id="KW-0238">DNA-binding</keyword>
<sequence>MGHHQLDNLDYKILKLIASNARIPFLEVARECNVSGAAIHQRVQKLTNLGIIKGSEFTLDSNRIGFETCAYIGVYLQTPGQFKEVMDKLQNIPEVVECHYTTGKYDMFLKIYARNNNHLLQIIHTKLQPLGLARTESIISFKEAFRRQLPIENISTYEKAESNYTTGNEESGEEPVKKKRGRKSNSAI</sequence>
<dbReference type="SUPFAM" id="SSF46785">
    <property type="entry name" value="Winged helix' DNA-binding domain"/>
    <property type="match status" value="1"/>
</dbReference>
<evidence type="ECO:0000256" key="4">
    <source>
        <dbReference type="SAM" id="MobiDB-lite"/>
    </source>
</evidence>
<dbReference type="GO" id="GO:0043565">
    <property type="term" value="F:sequence-specific DNA binding"/>
    <property type="evidence" value="ECO:0007669"/>
    <property type="project" value="InterPro"/>
</dbReference>
<dbReference type="SMART" id="SM00344">
    <property type="entry name" value="HTH_ASNC"/>
    <property type="match status" value="1"/>
</dbReference>
<dbReference type="PANTHER" id="PTHR43413">
    <property type="entry name" value="TRANSCRIPTIONAL REGULATOR, ASNC FAMILY"/>
    <property type="match status" value="1"/>
</dbReference>
<reference evidence="6" key="2">
    <citation type="journal article" date="2021" name="PeerJ">
        <title>Extensive microbial diversity within the chicken gut microbiome revealed by metagenomics and culture.</title>
        <authorList>
            <person name="Gilroy R."/>
            <person name="Ravi A."/>
            <person name="Getino M."/>
            <person name="Pursley I."/>
            <person name="Horton D.L."/>
            <person name="Alikhan N.F."/>
            <person name="Baker D."/>
            <person name="Gharbi K."/>
            <person name="Hall N."/>
            <person name="Watson M."/>
            <person name="Adriaenssens E.M."/>
            <person name="Foster-Nyarko E."/>
            <person name="Jarju S."/>
            <person name="Secka A."/>
            <person name="Antonio M."/>
            <person name="Oren A."/>
            <person name="Chaudhuri R.R."/>
            <person name="La Ragione R."/>
            <person name="Hildebrand F."/>
            <person name="Pallen M.J."/>
        </authorList>
    </citation>
    <scope>NUCLEOTIDE SEQUENCE</scope>
    <source>
        <strain evidence="6">21143</strain>
    </source>
</reference>
<dbReference type="InterPro" id="IPR000485">
    <property type="entry name" value="AsnC-type_HTH_dom"/>
</dbReference>
<evidence type="ECO:0000256" key="1">
    <source>
        <dbReference type="ARBA" id="ARBA00023015"/>
    </source>
</evidence>
<evidence type="ECO:0000313" key="6">
    <source>
        <dbReference type="EMBL" id="HIT39939.1"/>
    </source>
</evidence>